<dbReference type="PANTHER" id="PTHR43350:SF2">
    <property type="entry name" value="GROES-LIKE ZINC-BINDING ALCOHOL DEHYDROGENASE FAMILY PROTEIN"/>
    <property type="match status" value="1"/>
</dbReference>
<dbReference type="InterPro" id="IPR013149">
    <property type="entry name" value="ADH-like_C"/>
</dbReference>
<dbReference type="InterPro" id="IPR013154">
    <property type="entry name" value="ADH-like_N"/>
</dbReference>
<dbReference type="SUPFAM" id="SSF50129">
    <property type="entry name" value="GroES-like"/>
    <property type="match status" value="1"/>
</dbReference>
<dbReference type="Gene3D" id="3.90.180.10">
    <property type="entry name" value="Medium-chain alcohol dehydrogenases, catalytic domain"/>
    <property type="match status" value="1"/>
</dbReference>
<evidence type="ECO:0000313" key="10">
    <source>
        <dbReference type="EMBL" id="KAF2111686.1"/>
    </source>
</evidence>
<name>A0A6A5YXQ4_9PLEO</name>
<evidence type="ECO:0000256" key="1">
    <source>
        <dbReference type="ARBA" id="ARBA00001947"/>
    </source>
</evidence>
<feature type="domain" description="Alcohol dehydrogenase-like C-terminal" evidence="8">
    <location>
        <begin position="207"/>
        <end position="342"/>
    </location>
</feature>
<keyword evidence="11" id="KW-1185">Reference proteome</keyword>
<dbReference type="EMBL" id="ML977333">
    <property type="protein sequence ID" value="KAF2111686.1"/>
    <property type="molecule type" value="Genomic_DNA"/>
</dbReference>
<dbReference type="InterPro" id="IPR002328">
    <property type="entry name" value="ADH_Zn_CS"/>
</dbReference>
<comment type="similarity">
    <text evidence="2 6">Belongs to the zinc-containing alcohol dehydrogenase family.</text>
</comment>
<evidence type="ECO:0000313" key="11">
    <source>
        <dbReference type="Proteomes" id="UP000799770"/>
    </source>
</evidence>
<sequence>MVDYSISTRGIVTSEPKDGRPSWSLQDLKVREPKEDELLVRVVASGVCHTDLVISMAPPEMGNYPKVLGHEGSGIVEKVGSKISHAKDGDFVLLSFDYCGKDSCYNCSSETPGYCPEFMMLNIACHPAIFQGQDGSATAGHFFGQSSFANYAIVKGTSALNVTGSVNEEELKLFAPFGCGFQTGAGAVTELANATGKDQIAVFGLGGVGMVALMAAKIRGCRTIIAVDRVQSRLEVAKSVGATHTIDTSGFQNLEEDLARAIKDISPLGTNISIDTTGVLDIVKAGVQALSPRGQMILIGIMYGLTLPVDLSDLLASGKSIRGCIEGNVKPQKFIPQMIQWYREGKLPIEKLIKHYPVDNFEQALGDMHTGATIKPILLW</sequence>
<comment type="cofactor">
    <cofactor evidence="1 6">
        <name>Zn(2+)</name>
        <dbReference type="ChEBI" id="CHEBI:29105"/>
    </cofactor>
</comment>
<dbReference type="AlphaFoldDB" id="A0A6A5YXQ4"/>
<evidence type="ECO:0000256" key="5">
    <source>
        <dbReference type="ARBA" id="ARBA00023002"/>
    </source>
</evidence>
<evidence type="ECO:0000259" key="8">
    <source>
        <dbReference type="Pfam" id="PF00107"/>
    </source>
</evidence>
<evidence type="ECO:0008006" key="12">
    <source>
        <dbReference type="Google" id="ProtNLM"/>
    </source>
</evidence>
<dbReference type="SUPFAM" id="SSF51735">
    <property type="entry name" value="NAD(P)-binding Rossmann-fold domains"/>
    <property type="match status" value="1"/>
</dbReference>
<accession>A0A6A5YXQ4</accession>
<dbReference type="Pfam" id="PF00107">
    <property type="entry name" value="ADH_zinc_N"/>
    <property type="match status" value="1"/>
</dbReference>
<feature type="region of interest" description="Disordered" evidence="7">
    <location>
        <begin position="1"/>
        <end position="22"/>
    </location>
</feature>
<keyword evidence="4 6" id="KW-0862">Zinc</keyword>
<dbReference type="PANTHER" id="PTHR43350">
    <property type="entry name" value="NAD-DEPENDENT ALCOHOL DEHYDROGENASE"/>
    <property type="match status" value="1"/>
</dbReference>
<dbReference type="GO" id="GO:0008270">
    <property type="term" value="F:zinc ion binding"/>
    <property type="evidence" value="ECO:0007669"/>
    <property type="project" value="InterPro"/>
</dbReference>
<dbReference type="InterPro" id="IPR011032">
    <property type="entry name" value="GroES-like_sf"/>
</dbReference>
<organism evidence="10 11">
    <name type="scientific">Lophiotrema nucula</name>
    <dbReference type="NCBI Taxonomy" id="690887"/>
    <lineage>
        <taxon>Eukaryota</taxon>
        <taxon>Fungi</taxon>
        <taxon>Dikarya</taxon>
        <taxon>Ascomycota</taxon>
        <taxon>Pezizomycotina</taxon>
        <taxon>Dothideomycetes</taxon>
        <taxon>Pleosporomycetidae</taxon>
        <taxon>Pleosporales</taxon>
        <taxon>Lophiotremataceae</taxon>
        <taxon>Lophiotrema</taxon>
    </lineage>
</organism>
<dbReference type="OrthoDB" id="1560166at2759"/>
<feature type="compositionally biased region" description="Polar residues" evidence="7">
    <location>
        <begin position="1"/>
        <end position="11"/>
    </location>
</feature>
<dbReference type="PROSITE" id="PS00059">
    <property type="entry name" value="ADH_ZINC"/>
    <property type="match status" value="1"/>
</dbReference>
<evidence type="ECO:0000256" key="3">
    <source>
        <dbReference type="ARBA" id="ARBA00022723"/>
    </source>
</evidence>
<proteinExistence type="inferred from homology"/>
<evidence type="ECO:0000256" key="6">
    <source>
        <dbReference type="RuleBase" id="RU361277"/>
    </source>
</evidence>
<dbReference type="Pfam" id="PF08240">
    <property type="entry name" value="ADH_N"/>
    <property type="match status" value="1"/>
</dbReference>
<protein>
    <recommendedName>
        <fullName evidence="12">Chaperonin 10-like protein</fullName>
    </recommendedName>
</protein>
<evidence type="ECO:0000259" key="9">
    <source>
        <dbReference type="Pfam" id="PF08240"/>
    </source>
</evidence>
<dbReference type="Proteomes" id="UP000799770">
    <property type="component" value="Unassembled WGS sequence"/>
</dbReference>
<dbReference type="GO" id="GO:0016491">
    <property type="term" value="F:oxidoreductase activity"/>
    <property type="evidence" value="ECO:0007669"/>
    <property type="project" value="UniProtKB-KW"/>
</dbReference>
<keyword evidence="5" id="KW-0560">Oxidoreductase</keyword>
<evidence type="ECO:0000256" key="4">
    <source>
        <dbReference type="ARBA" id="ARBA00022833"/>
    </source>
</evidence>
<evidence type="ECO:0000256" key="2">
    <source>
        <dbReference type="ARBA" id="ARBA00008072"/>
    </source>
</evidence>
<dbReference type="InterPro" id="IPR036291">
    <property type="entry name" value="NAD(P)-bd_dom_sf"/>
</dbReference>
<gene>
    <name evidence="10" type="ORF">BDV96DRAFT_175332</name>
</gene>
<feature type="domain" description="Alcohol dehydrogenase-like N-terminal" evidence="9">
    <location>
        <begin position="35"/>
        <end position="160"/>
    </location>
</feature>
<dbReference type="CDD" id="cd08278">
    <property type="entry name" value="benzyl_alcohol_DH"/>
    <property type="match status" value="1"/>
</dbReference>
<reference evidence="10" key="1">
    <citation type="journal article" date="2020" name="Stud. Mycol.">
        <title>101 Dothideomycetes genomes: a test case for predicting lifestyles and emergence of pathogens.</title>
        <authorList>
            <person name="Haridas S."/>
            <person name="Albert R."/>
            <person name="Binder M."/>
            <person name="Bloem J."/>
            <person name="Labutti K."/>
            <person name="Salamov A."/>
            <person name="Andreopoulos B."/>
            <person name="Baker S."/>
            <person name="Barry K."/>
            <person name="Bills G."/>
            <person name="Bluhm B."/>
            <person name="Cannon C."/>
            <person name="Castanera R."/>
            <person name="Culley D."/>
            <person name="Daum C."/>
            <person name="Ezra D."/>
            <person name="Gonzalez J."/>
            <person name="Henrissat B."/>
            <person name="Kuo A."/>
            <person name="Liang C."/>
            <person name="Lipzen A."/>
            <person name="Lutzoni F."/>
            <person name="Magnuson J."/>
            <person name="Mondo S."/>
            <person name="Nolan M."/>
            <person name="Ohm R."/>
            <person name="Pangilinan J."/>
            <person name="Park H.-J."/>
            <person name="Ramirez L."/>
            <person name="Alfaro M."/>
            <person name="Sun H."/>
            <person name="Tritt A."/>
            <person name="Yoshinaga Y."/>
            <person name="Zwiers L.-H."/>
            <person name="Turgeon B."/>
            <person name="Goodwin S."/>
            <person name="Spatafora J."/>
            <person name="Crous P."/>
            <person name="Grigoriev I."/>
        </authorList>
    </citation>
    <scope>NUCLEOTIDE SEQUENCE</scope>
    <source>
        <strain evidence="10">CBS 627.86</strain>
    </source>
</reference>
<evidence type="ECO:0000256" key="7">
    <source>
        <dbReference type="SAM" id="MobiDB-lite"/>
    </source>
</evidence>
<dbReference type="Gene3D" id="3.40.50.720">
    <property type="entry name" value="NAD(P)-binding Rossmann-like Domain"/>
    <property type="match status" value="1"/>
</dbReference>
<keyword evidence="3 6" id="KW-0479">Metal-binding</keyword>